<proteinExistence type="predicted"/>
<gene>
    <name evidence="1" type="ORF">E3J62_12305</name>
</gene>
<reference evidence="1 2" key="1">
    <citation type="submission" date="2019-03" db="EMBL/GenBank/DDBJ databases">
        <title>Metabolic potential of uncultured bacteria and archaea associated with petroleum seepage in deep-sea sediments.</title>
        <authorList>
            <person name="Dong X."/>
            <person name="Hubert C."/>
        </authorList>
    </citation>
    <scope>NUCLEOTIDE SEQUENCE [LARGE SCALE GENOMIC DNA]</scope>
    <source>
        <strain evidence="1">E44_bin18</strain>
    </source>
</reference>
<organism evidence="1 2">
    <name type="scientific">candidate division TA06 bacterium</name>
    <dbReference type="NCBI Taxonomy" id="2250710"/>
    <lineage>
        <taxon>Bacteria</taxon>
        <taxon>Bacteria division TA06</taxon>
    </lineage>
</organism>
<dbReference type="Proteomes" id="UP000315525">
    <property type="component" value="Unassembled WGS sequence"/>
</dbReference>
<comment type="caution">
    <text evidence="1">The sequence shown here is derived from an EMBL/GenBank/DDBJ whole genome shotgun (WGS) entry which is preliminary data.</text>
</comment>
<dbReference type="EMBL" id="SOJN01000147">
    <property type="protein sequence ID" value="TET43820.1"/>
    <property type="molecule type" value="Genomic_DNA"/>
</dbReference>
<evidence type="ECO:0000313" key="1">
    <source>
        <dbReference type="EMBL" id="TET43820.1"/>
    </source>
</evidence>
<accession>A0A523UMR1</accession>
<name>A0A523UMR1_UNCT6</name>
<protein>
    <submittedName>
        <fullName evidence="1">Uncharacterized protein</fullName>
    </submittedName>
</protein>
<dbReference type="AlphaFoldDB" id="A0A523UMR1"/>
<sequence>MPSRSRVDQYPVEVDSPESVSDSIQILQPLSLKVIRGVSKGQMDSVLISRRRFENLRGLSPLESGKQISEIPSGTFFFASTYYFDTRGDNITDVLKRCVARRIRSLPDYMFEIHYLSEREILIMAFVSDETASRICRLDGSSERKVTLSPRPWNHVDALVLLPIDRFLRAKERVIEIAERDRISVLDVTLQ</sequence>
<evidence type="ECO:0000313" key="2">
    <source>
        <dbReference type="Proteomes" id="UP000315525"/>
    </source>
</evidence>